<proteinExistence type="predicted"/>
<gene>
    <name evidence="1" type="ORF">WKI47_21250</name>
</gene>
<name>A0ACC6PHR4_9BACL</name>
<protein>
    <submittedName>
        <fullName evidence="1">SDR family NAD(P)-dependent oxidoreductase</fullName>
    </submittedName>
</protein>
<reference evidence="1" key="1">
    <citation type="submission" date="2024-03" db="EMBL/GenBank/DDBJ databases">
        <title>Whole genome sequecning of epiphytes from Marcgravia umbellata leaves.</title>
        <authorList>
            <person name="Kumar G."/>
            <person name="Savka M.A."/>
        </authorList>
    </citation>
    <scope>NUCLEOTIDE SEQUENCE</scope>
    <source>
        <strain evidence="1">RIT_BL5</strain>
    </source>
</reference>
<comment type="caution">
    <text evidence="1">The sequence shown here is derived from an EMBL/GenBank/DDBJ whole genome shotgun (WGS) entry which is preliminary data.</text>
</comment>
<keyword evidence="2" id="KW-1185">Reference proteome</keyword>
<sequence length="2602" mass="291927">MEHYSEEFMQHANILVEEFSHSKQNDSGSPVNVENMEEGIKESPRVTSKQRLNEDEIAIVGLNGRYPMSEDLYEFWDNLVAGRNCVTEIPPTRWDHTEHYDVDKTAKGKSYAKYGGFISHPDKFDPRFFNISTREANLMDPQERIFLETAWNTFEDAGYTEEALKEETVGVFVGAMYGQYQLYGMEQAAMNKSIPNSVFSSIANRVSYFFDLNGPSMALDTMCSSSLTAIHLACNSIRKGESTIALAGGVNLTIHPNKYILLSQGKFLSTGKECRSFGKGGDGFIPGEGVGAVLLKPLHKALQDKDQIYAIVKSSAINHGGRTHGYSVPNPQLQAEIIKSAMEKANVSAESISYIEAHGTGTSLGDPIEVAGLRKAFGEVSESMDCRLGSVKSNIGHAESASGIAGLTKVLLQMKYKKLVPSLHAEEINPDVVLENSGIQIQRELEDWQGRILQPDENLMGRRAGLSSFGAGGSNAHIIVEEYLTSDVEQEKNFNAKQDMLFIFSARSEISLKRYLEKMVALLNRDDHPPLLNIAYTLQVGRQEMENRVVFLASDKLQLIDKLNAYLSSSDETTHYAGKANTSPSSERLIKENVLQAVNDKNYDLLARCWVEGEVIPWNELYSFTDGVTKVSLPTYSFDRKRHWIKQGEDVELNVRQQPTALRTTWSKDSDKDQEPSVPLAYFVPSWRETPYAKRDLEWSNQNIVCIYPDKAREWADSLERLLMPENKFYRICIDREGLGKRENEWNLVSPSIQAYKEAFKQLKKPDIIIHLGGIVNEVKNASNSFIVEKSQEYSLFSTFRLVKAASELGWTMHFTRVMIVTSGTQAVNKGDMVNPTHAGLNGFARSLSKEYPEWKVSTLDIPNPSSSKEPTRFCDIWAERLLKAAAVEELEEIALRENSIFIKEIIPAPIETENVIKDVPFRQGGTYLILGGAGGIGIAISRYLAESLQAKLIWLGRSTINNSIREKMNLIEDLGGEVLYIQADATDENEVKKAIHTAKIRFGNINGVIHSALVLKDRLIEFMSEVELKEVLTPKMAGSIALYQAIKNEKLDFMVFFSSAQSFSGNLGQSNYAAACTYKDAFAYYLRREKGIPAQIVNWGYWGEVGIVSSEEYNRKLAQQGLFSIHSEEGTQAFKNILLSGYEQVMAIKASSQLLQSIGVKPQGGIEFDSSIDSAYVRKLRAGMNELNDLSVTLLARELISSGLFAKGETLYTKEEIKKSLGLKSNFNQLFDELLSILCRYGFMYLNSNQYGRTEKLKMLPKKDSLEKSVASFIIDYPEMKDYIELVRICLNSYLELLSGQIPVAEVLFPNGSMERVKGIYRGNRTSTFFNESMLYQLIPYIESRKEKLLPGEKIRILEVGAGTGGTSTSVLRGLLHYRDVVEYTYTDISLAFIQHGKREFSEKYPFTKYKILNVEKNPSEQGFSNGSYDVILATNVLHATKNMTNTVTNIQKMLSDEGLLIVNEGTEKQEFLTLTFGLLEGWWLFEDAALRIEGSPLLSSEKWCLLLNESGFEINEVVGAEKFAQVDTGQNVIVAKKEKNSSHATEIIQFENSEYAPASRNQKDDFVQNVIIESLSEALEAESEEFNDEHAFKDFGVDSIIAVEVVNLINTRLKITLKSTDLFNYPSISELKTYIQNKFGKDIYVLESSSKMQTNEKDAPKVDEVNEDCFDIAVIGMSAQFPGAKNVNEYWSNLKNGNCSVSEIDRWPIDSFYDESSETVGKSYSKHAGLMLGVDEFDPMFFNISPAEAELMDPRQRLFLEESWKAVEDAGYSMKQMSGERCGVYVGTGTGDYQNLMHGHSECLDSYAFMGNSNAILASRISYYLNLKGPSLAVDTACSSSVVAIHLACDSIRNGTCDMALAGGAEVLATPQFHVLASKSGMLSRDGQCHTFDQKANGFVPGEGVGVLLLKPLSQALQDRDHIYGIIAGSAINQDGKTNGITAPSTPSQIEVECEVYDKFNIDPESIDYIEAHGTATKLGDPIELDALTESFSRYTSKKNYCAIGSVKTNIGHTLAAAGIAGLIKVLLSIKHKQLVPTLNFKNNNPLIDFENSPFYVNTELRSWIKEEEKPRRAALNAFGFSGTNVHMVVEENIKNEERTNHLKQPQLILLSAKTEGSLSHKVQDLLDWLQCESEEPILEDLSYTLNMGRDHFTHRLAFVADDISDLIQLLETSQQHHFLNGGYVFKSQGGVKSNESLRLEGERILTELQHINDPLKKKQQLSLIADLYVEGCDLRWLELYKADLPFRLSLPTYPFEKDSYWFKPQASENEHMMDSKQLHPLLDYNLSTLHQQKYKKSFKGHEFFLEDHVIFGKKTLPGVAYLEMMREAAFLATNQKISVLRNTVWMSPIIIEHDPRDIYISIHSGRNNMLDCKVYSETENGQQEIHFQGKAQIDQGEVKEARYVNIEQINQSCTKSYLSGDELYTFIAQKGLELGERFKAIKYVKGNDREALSKLEIPTSVMDSLHSFTLQPTLLDAALLSIAGIQTVAGKDKLYIPYSMGEVEILGNLTSKGYAYVELSNPLDAIDFEYSSFHIAITDEEGKVVIQMKNFLGKIVDKNLMQSKRKANRDQQLLELFDEIYSGKLDEEAIQSMIGAYKL</sequence>
<accession>A0ACC6PHR4</accession>
<evidence type="ECO:0000313" key="2">
    <source>
        <dbReference type="Proteomes" id="UP001380953"/>
    </source>
</evidence>
<dbReference type="Proteomes" id="UP001380953">
    <property type="component" value="Unassembled WGS sequence"/>
</dbReference>
<organism evidence="1 2">
    <name type="scientific">Saccharibacillus sacchari</name>
    <dbReference type="NCBI Taxonomy" id="456493"/>
    <lineage>
        <taxon>Bacteria</taxon>
        <taxon>Bacillati</taxon>
        <taxon>Bacillota</taxon>
        <taxon>Bacilli</taxon>
        <taxon>Bacillales</taxon>
        <taxon>Paenibacillaceae</taxon>
        <taxon>Saccharibacillus</taxon>
    </lineage>
</organism>
<evidence type="ECO:0000313" key="1">
    <source>
        <dbReference type="EMBL" id="MEJ8306441.1"/>
    </source>
</evidence>
<dbReference type="EMBL" id="JBBKAR010000055">
    <property type="protein sequence ID" value="MEJ8306441.1"/>
    <property type="molecule type" value="Genomic_DNA"/>
</dbReference>